<dbReference type="InterPro" id="IPR043504">
    <property type="entry name" value="Peptidase_S1_PA_chymotrypsin"/>
</dbReference>
<name>A0A2P8DA03_9BACT</name>
<dbReference type="SUPFAM" id="SSF50494">
    <property type="entry name" value="Trypsin-like serine proteases"/>
    <property type="match status" value="1"/>
</dbReference>
<dbReference type="RefSeq" id="WP_106520793.1">
    <property type="nucleotide sequence ID" value="NZ_PYGD01000001.1"/>
</dbReference>
<dbReference type="PANTHER" id="PTHR36234:SF5">
    <property type="entry name" value="LYSYL ENDOPEPTIDASE"/>
    <property type="match status" value="1"/>
</dbReference>
<dbReference type="InterPro" id="IPR026444">
    <property type="entry name" value="Secre_tail"/>
</dbReference>
<dbReference type="EMBL" id="PYGD01000001">
    <property type="protein sequence ID" value="PSK94058.1"/>
    <property type="molecule type" value="Genomic_DNA"/>
</dbReference>
<dbReference type="PANTHER" id="PTHR36234">
    <property type="entry name" value="LYSYL ENDOPEPTIDASE"/>
    <property type="match status" value="1"/>
</dbReference>
<proteinExistence type="predicted"/>
<dbReference type="Pfam" id="PF18962">
    <property type="entry name" value="Por_Secre_tail"/>
    <property type="match status" value="1"/>
</dbReference>
<keyword evidence="4" id="KW-1185">Reference proteome</keyword>
<organism evidence="3 4">
    <name type="scientific">Taibaiella chishuiensis</name>
    <dbReference type="NCBI Taxonomy" id="1434707"/>
    <lineage>
        <taxon>Bacteria</taxon>
        <taxon>Pseudomonadati</taxon>
        <taxon>Bacteroidota</taxon>
        <taxon>Chitinophagia</taxon>
        <taxon>Chitinophagales</taxon>
        <taxon>Chitinophagaceae</taxon>
        <taxon>Taibaiella</taxon>
    </lineage>
</organism>
<dbReference type="InterPro" id="IPR009003">
    <property type="entry name" value="Peptidase_S1_PA"/>
</dbReference>
<dbReference type="Gene3D" id="2.40.10.10">
    <property type="entry name" value="Trypsin-like serine proteases"/>
    <property type="match status" value="2"/>
</dbReference>
<comment type="caution">
    <text evidence="3">The sequence shown here is derived from an EMBL/GenBank/DDBJ whole genome shotgun (WGS) entry which is preliminary data.</text>
</comment>
<evidence type="ECO:0000313" key="3">
    <source>
        <dbReference type="EMBL" id="PSK94058.1"/>
    </source>
</evidence>
<protein>
    <submittedName>
        <fullName evidence="3">Putative secreted protein (Por secretion system target)</fullName>
    </submittedName>
</protein>
<reference evidence="3 4" key="1">
    <citation type="submission" date="2018-03" db="EMBL/GenBank/DDBJ databases">
        <title>Genomic Encyclopedia of Type Strains, Phase III (KMG-III): the genomes of soil and plant-associated and newly described type strains.</title>
        <authorList>
            <person name="Whitman W."/>
        </authorList>
    </citation>
    <scope>NUCLEOTIDE SEQUENCE [LARGE SCALE GENOMIC DNA]</scope>
    <source>
        <strain evidence="3 4">CGMCC 1.12700</strain>
    </source>
</reference>
<dbReference type="Proteomes" id="UP000240572">
    <property type="component" value="Unassembled WGS sequence"/>
</dbReference>
<feature type="domain" description="Secretion system C-terminal sorting" evidence="2">
    <location>
        <begin position="521"/>
        <end position="595"/>
    </location>
</feature>
<keyword evidence="1" id="KW-0732">Signal</keyword>
<dbReference type="NCBIfam" id="TIGR04183">
    <property type="entry name" value="Por_Secre_tail"/>
    <property type="match status" value="1"/>
</dbReference>
<dbReference type="AlphaFoldDB" id="A0A2P8DA03"/>
<accession>A0A2P8DA03</accession>
<feature type="chain" id="PRO_5015172313" evidence="1">
    <location>
        <begin position="21"/>
        <end position="598"/>
    </location>
</feature>
<gene>
    <name evidence="3" type="ORF">B0I18_101208</name>
</gene>
<feature type="signal peptide" evidence="1">
    <location>
        <begin position="1"/>
        <end position="20"/>
    </location>
</feature>
<evidence type="ECO:0000256" key="1">
    <source>
        <dbReference type="SAM" id="SignalP"/>
    </source>
</evidence>
<dbReference type="OrthoDB" id="9342482at2"/>
<evidence type="ECO:0000313" key="4">
    <source>
        <dbReference type="Proteomes" id="UP000240572"/>
    </source>
</evidence>
<evidence type="ECO:0000259" key="2">
    <source>
        <dbReference type="Pfam" id="PF18962"/>
    </source>
</evidence>
<sequence>MKKVFLSLFLSLTVWGGVHAQYNIGGFPKSVTSRAALENQKVPLVTLATPDFESAKKEDAAFIDRPGKFRVALAVNTDITLSNSGTFTYLPDGSKVWRAKFSVPTSVAIKPLYKAFQVPKGVTYYITNENGKQLVGGFDYRSNVPEKTMGHEMIQGDVINLEMDIDAGVNVNDIEFHITQLYGLYRGATAFIGEYVTPEEGDVVAKPTQYSLGDSDPCQINAACPTAAPWEQISKTAAHIWITDGTSGGYCSGNLINNTAKNCAPLFLTAMHCDDGNGKSDSYFNQWEFTFGLQSGFCAGGGGTPTNKVLTGANFLARSDYPASEVGKQNPAFTGDWLLLRLRDQNNQLPGWDTYLGGWDRTGVVSDTLWVSFHHPAGDRKKFSKMTGLIGSGTFNQNTVPNTHWQVAFSEGGSQPGSSGSSIFNASNGRIIGDLSGGSGSSPCSSNRRALYSRLDRNWEYPEGDGTSASKLKPHLDPASTGATTMEMAKLVGGGTCNDSPFSLNPSDVKDVEELNSGIAIFPNPSTGMVNMKFNLSTISDLNVTIVNILGAKVGSYAVKATRNGNVILDMNQYANGVYMLQISTAKATVSKKVVLNR</sequence>